<evidence type="ECO:0000259" key="2">
    <source>
        <dbReference type="Pfam" id="PF00144"/>
    </source>
</evidence>
<keyword evidence="3" id="KW-0378">Hydrolase</keyword>
<dbReference type="SUPFAM" id="SSF56601">
    <property type="entry name" value="beta-lactamase/transpeptidase-like"/>
    <property type="match status" value="1"/>
</dbReference>
<proteinExistence type="predicted"/>
<dbReference type="RefSeq" id="WP_343164258.1">
    <property type="nucleotide sequence ID" value="NZ_JBHRSV010000019.1"/>
</dbReference>
<dbReference type="InterPro" id="IPR050491">
    <property type="entry name" value="AmpC-like"/>
</dbReference>
<gene>
    <name evidence="3" type="ORF">ACFOOR_10155</name>
</gene>
<dbReference type="EMBL" id="JBHRSV010000019">
    <property type="protein sequence ID" value="MFC2926466.1"/>
    <property type="molecule type" value="Genomic_DNA"/>
</dbReference>
<keyword evidence="4" id="KW-1185">Reference proteome</keyword>
<dbReference type="GO" id="GO:0016787">
    <property type="term" value="F:hydrolase activity"/>
    <property type="evidence" value="ECO:0007669"/>
    <property type="project" value="UniProtKB-KW"/>
</dbReference>
<feature type="domain" description="Beta-lactamase-related" evidence="2">
    <location>
        <begin position="35"/>
        <end position="348"/>
    </location>
</feature>
<keyword evidence="1" id="KW-0732">Signal</keyword>
<dbReference type="Gene3D" id="3.40.710.10">
    <property type="entry name" value="DD-peptidase/beta-lactamase superfamily"/>
    <property type="match status" value="1"/>
</dbReference>
<dbReference type="Pfam" id="PF00144">
    <property type="entry name" value="Beta-lactamase"/>
    <property type="match status" value="1"/>
</dbReference>
<dbReference type="EC" id="3.-.-.-" evidence="3"/>
<feature type="chain" id="PRO_5046201677" evidence="1">
    <location>
        <begin position="21"/>
        <end position="372"/>
    </location>
</feature>
<accession>A0ABV6ZY96</accession>
<evidence type="ECO:0000313" key="3">
    <source>
        <dbReference type="EMBL" id="MFC2926466.1"/>
    </source>
</evidence>
<dbReference type="PANTHER" id="PTHR46825">
    <property type="entry name" value="D-ALANYL-D-ALANINE-CARBOXYPEPTIDASE/ENDOPEPTIDASE AMPH"/>
    <property type="match status" value="1"/>
</dbReference>
<evidence type="ECO:0000313" key="4">
    <source>
        <dbReference type="Proteomes" id="UP001595379"/>
    </source>
</evidence>
<dbReference type="InterPro" id="IPR012338">
    <property type="entry name" value="Beta-lactam/transpept-like"/>
</dbReference>
<reference evidence="4" key="1">
    <citation type="journal article" date="2019" name="Int. J. Syst. Evol. Microbiol.">
        <title>The Global Catalogue of Microorganisms (GCM) 10K type strain sequencing project: providing services to taxonomists for standard genome sequencing and annotation.</title>
        <authorList>
            <consortium name="The Broad Institute Genomics Platform"/>
            <consortium name="The Broad Institute Genome Sequencing Center for Infectious Disease"/>
            <person name="Wu L."/>
            <person name="Ma J."/>
        </authorList>
    </citation>
    <scope>NUCLEOTIDE SEQUENCE [LARGE SCALE GENOMIC DNA]</scope>
    <source>
        <strain evidence="4">KCTC 52487</strain>
    </source>
</reference>
<comment type="caution">
    <text evidence="3">The sequence shown here is derived from an EMBL/GenBank/DDBJ whole genome shotgun (WGS) entry which is preliminary data.</text>
</comment>
<dbReference type="Proteomes" id="UP001595379">
    <property type="component" value="Unassembled WGS sequence"/>
</dbReference>
<organism evidence="3 4">
    <name type="scientific">Hyphobacterium vulgare</name>
    <dbReference type="NCBI Taxonomy" id="1736751"/>
    <lineage>
        <taxon>Bacteria</taxon>
        <taxon>Pseudomonadati</taxon>
        <taxon>Pseudomonadota</taxon>
        <taxon>Alphaproteobacteria</taxon>
        <taxon>Maricaulales</taxon>
        <taxon>Maricaulaceae</taxon>
        <taxon>Hyphobacterium</taxon>
    </lineage>
</organism>
<feature type="signal peptide" evidence="1">
    <location>
        <begin position="1"/>
        <end position="20"/>
    </location>
</feature>
<sequence>MTRTLLVLLASAWACVFAVAAAAQTALTDLEPEFDALMGQVIERGVPGAILRIENETTVLEFARGVADLETGEPIRASDLIRMGSVTKLYTAAVIHALVGEGELDLDCPAANYLPAATLDGIANGDTVTLRQLLNHTGGVPDFYDEDGHTPFDLAHTPLVPELVLETVRGEPATNAPGEAYHYSNTGYHILALVAEAVTGEAMDALYRRHVFEPAGLQATQYETLFTETDRIHGYSGDVGALTDHYRWLENTGPDGGMLATTADISALLGALFTETGSLRDIGAAMLSQRVEASRSEDYGLGVSILKRRRTGEEFHGHTGGIHGYLTIAVHDPQRGVRIVLHINSEDEEALIAFYGGVLDTLAGSPALPAGR</sequence>
<name>A0ABV6ZY96_9PROT</name>
<dbReference type="InterPro" id="IPR001466">
    <property type="entry name" value="Beta-lactam-related"/>
</dbReference>
<protein>
    <submittedName>
        <fullName evidence="3">Serine hydrolase domain-containing protein</fullName>
        <ecNumber evidence="3">3.-.-.-</ecNumber>
    </submittedName>
</protein>
<evidence type="ECO:0000256" key="1">
    <source>
        <dbReference type="SAM" id="SignalP"/>
    </source>
</evidence>
<dbReference type="PANTHER" id="PTHR46825:SF9">
    <property type="entry name" value="BETA-LACTAMASE-RELATED DOMAIN-CONTAINING PROTEIN"/>
    <property type="match status" value="1"/>
</dbReference>